<dbReference type="InterPro" id="IPR029021">
    <property type="entry name" value="Prot-tyrosine_phosphatase-like"/>
</dbReference>
<feature type="region of interest" description="Disordered" evidence="1">
    <location>
        <begin position="1379"/>
        <end position="1432"/>
    </location>
</feature>
<feature type="region of interest" description="Disordered" evidence="1">
    <location>
        <begin position="126"/>
        <end position="204"/>
    </location>
</feature>
<dbReference type="Pfam" id="PF00782">
    <property type="entry name" value="DSPc"/>
    <property type="match status" value="1"/>
</dbReference>
<proteinExistence type="predicted"/>
<feature type="domain" description="Tyrosine specific protein phosphatases" evidence="3">
    <location>
        <begin position="1043"/>
        <end position="1097"/>
    </location>
</feature>
<evidence type="ECO:0000259" key="2">
    <source>
        <dbReference type="PROSITE" id="PS50054"/>
    </source>
</evidence>
<dbReference type="CDD" id="cd14498">
    <property type="entry name" value="DSP"/>
    <property type="match status" value="1"/>
</dbReference>
<feature type="region of interest" description="Disordered" evidence="1">
    <location>
        <begin position="1525"/>
        <end position="1564"/>
    </location>
</feature>
<feature type="compositionally biased region" description="Low complexity" evidence="1">
    <location>
        <begin position="183"/>
        <end position="196"/>
    </location>
</feature>
<reference evidence="4 5" key="1">
    <citation type="journal article" date="2015" name="PLoS Pathog.">
        <title>Leptomonas seymouri: Adaptations to the Dixenous Life Cycle Analyzed by Genome Sequencing, Transcriptome Profiling and Co-infection with Leishmania donovani.</title>
        <authorList>
            <person name="Kraeva N."/>
            <person name="Butenko A."/>
            <person name="Hlavacova J."/>
            <person name="Kostygov A."/>
            <person name="Myskova J."/>
            <person name="Grybchuk D."/>
            <person name="Lestinova T."/>
            <person name="Votypka J."/>
            <person name="Volf P."/>
            <person name="Opperdoes F."/>
            <person name="Flegontov P."/>
            <person name="Lukes J."/>
            <person name="Yurchenko V."/>
        </authorList>
    </citation>
    <scope>NUCLEOTIDE SEQUENCE [LARGE SCALE GENOMIC DNA]</scope>
    <source>
        <strain evidence="4 5">ATCC 30220</strain>
    </source>
</reference>
<comment type="caution">
    <text evidence="4">The sequence shown here is derived from an EMBL/GenBank/DDBJ whole genome shotgun (WGS) entry which is preliminary data.</text>
</comment>
<feature type="region of interest" description="Disordered" evidence="1">
    <location>
        <begin position="870"/>
        <end position="959"/>
    </location>
</feature>
<evidence type="ECO:0008006" key="6">
    <source>
        <dbReference type="Google" id="ProtNLM"/>
    </source>
</evidence>
<feature type="compositionally biased region" description="Low complexity" evidence="1">
    <location>
        <begin position="286"/>
        <end position="296"/>
    </location>
</feature>
<feature type="compositionally biased region" description="Polar residues" evidence="1">
    <location>
        <begin position="824"/>
        <end position="845"/>
    </location>
</feature>
<accession>A0A0N1IKA4</accession>
<feature type="compositionally biased region" description="Low complexity" evidence="1">
    <location>
        <begin position="1386"/>
        <end position="1408"/>
    </location>
</feature>
<dbReference type="FunFam" id="3.90.190.10:FF:000130">
    <property type="entry name" value="Dual specificity protein phosphatase, putative"/>
    <property type="match status" value="1"/>
</dbReference>
<evidence type="ECO:0000313" key="4">
    <source>
        <dbReference type="EMBL" id="KPI86540.1"/>
    </source>
</evidence>
<dbReference type="Gene3D" id="3.90.190.10">
    <property type="entry name" value="Protein tyrosine phosphatase superfamily"/>
    <property type="match status" value="1"/>
</dbReference>
<dbReference type="PANTHER" id="PTHR46381:SF2">
    <property type="entry name" value="MAP KINASE PHOSPHATASE"/>
    <property type="match status" value="1"/>
</dbReference>
<feature type="compositionally biased region" description="Basic and acidic residues" evidence="1">
    <location>
        <begin position="911"/>
        <end position="950"/>
    </location>
</feature>
<feature type="compositionally biased region" description="Low complexity" evidence="1">
    <location>
        <begin position="1525"/>
        <end position="1543"/>
    </location>
</feature>
<feature type="region of interest" description="Disordered" evidence="1">
    <location>
        <begin position="656"/>
        <end position="690"/>
    </location>
</feature>
<feature type="region of interest" description="Disordered" evidence="1">
    <location>
        <begin position="747"/>
        <end position="845"/>
    </location>
</feature>
<feature type="compositionally biased region" description="Low complexity" evidence="1">
    <location>
        <begin position="747"/>
        <end position="756"/>
    </location>
</feature>
<feature type="region of interest" description="Disordered" evidence="1">
    <location>
        <begin position="351"/>
        <end position="385"/>
    </location>
</feature>
<dbReference type="SUPFAM" id="SSF52799">
    <property type="entry name" value="(Phosphotyrosine protein) phosphatases II"/>
    <property type="match status" value="1"/>
</dbReference>
<feature type="compositionally biased region" description="Basic and acidic residues" evidence="1">
    <location>
        <begin position="146"/>
        <end position="157"/>
    </location>
</feature>
<dbReference type="InterPro" id="IPR020422">
    <property type="entry name" value="TYR_PHOSPHATASE_DUAL_dom"/>
</dbReference>
<dbReference type="PROSITE" id="PS50056">
    <property type="entry name" value="TYR_PHOSPHATASE_2"/>
    <property type="match status" value="1"/>
</dbReference>
<dbReference type="PROSITE" id="PS50054">
    <property type="entry name" value="TYR_PHOSPHATASE_DUAL"/>
    <property type="match status" value="1"/>
</dbReference>
<sequence>MGNRVSTSTSPYSLEELEAIARGSSSNSTAVSSGYPLSPFDAVAVDLAAAVAAPGSNGAGAACKGSGGAASNVVDNGNVIGSSINNAVRLRRENIKAEVEQLFADVDTSLHALRCVPDFSRGHRLPLRRQESRHSDPLGGLNNADLGHDGGGSKDRVQSSMGSGRATKRRAHSTRTDATKGTAASASASPFSISPPGQHCGESPRSWIFRDVSVQPLDLSQAVDVNPCEVYVVVLVQRSTAANRVSPLPPTVGVSSPNYSAAAALSMESTKHQSSSGARCAGHMQGGTTAAPAAAGGDAGCSGGGSAAEWPREMVQSFTPRGLSTPFSSDINRPSSGVFYPSGAAAFFAASPSATPRTNGSMSNRPTPRSGGTAVPGSPRSVSSMPTPRATDFHYSIHLLTGKQADALTAAAGFLTARSLEKLFLEYPDFDRGLFYRVNTLKAEEAIRAYNLYFSVPSKADGPAVRARGNSKGFNGGGRAALSPTSGPAGASQVSSGRAARGGIRRGSDMDEPVAPMAHGATGASQSSSPNNFMPALSAVSKGSFLYALTATQEAVKELLREILAAMRPVPVVAPRFERRGETPTSPESAASPLTHVAGSSTDSMTVAPSSLSELYGVNALFRVLSGVRTGTPRWSHGGEMQSPLSSARFAFSGATPGSANGAGTPNHAVGMSSWHHDPLPSFRMPRRGPSASVIDTANATTMATTATGTHEGDFKLPSGASSWLQGPQPLDVLSAAPAAAAVTTTTLETPTSNTILPPPPLSSPTSTTSRGTNGLPAARPWSAGPVLKQMPASGHPYSPSTATHPQLLSLPKLRRPAPLNGPPSVTQTATPSLVTTPQHHTTQPKFSLPFDVLLSKVPSSSHRLHLPAEAIKTSELKPSQDAALPMEHTSNSGSADVRGTALAEQVDPTQHQRADPKRDGTPTKKFHSQERRITPDEATDAAHADSRINDDEDYNEVSTQQERVQRLKAAQPEVTEVLPYLFVGGETAARDRAQMLRKGITHVVNTVSWCLDNFYPDVFQYLTLNLSDAADEPVFSLFVVVNTFVEKARRANHNNGRVFIHCQQGVSRSCTFVMAYVMWKLGMCYDRAYELVRARRNVCSPNTGFLMNLRLWEAHLANPQLNLIYAFAPYSAELPTPFAYQLVSYYACSTTSTEDTAEMLQESRDNYYQLCGDVLRRAVDCRRSAVVDDIVLDPRMCYVLMCAPRRTRLKEPIAEGTSIPAAAAGEVHHDAEHCIEACFLVGASCTQTEYVEQAFIAFQDLLQHGYYHGDAHTSTDNNGRVMRFAPLRRVHVSPSAAAMSNTSSYSPAFAASVEDAQALFARHVVGSCSITYATQPQWEELLSLPNLSTKLAQYSAENKAADAGEAARCRTRKAELAKLASRNDPNASNSVAAPAAPASRAPSASVSHPLRSSRHTPRTLRQSQTTVGSGGVVLQSSEAEKPSFSIALAPSLLPLEVQADPRTSSNSSKHQHSKKSRVVGAAVPTLSALPTAALALDGSRKSLTVPVKESHLPSHLLHASPLHQHAADGAAESGASGSAAGALPQRFSDPSKPLPAGNRADTVQPSHTVLGKAEISSQRHAGVPHAALSGEDSFAYAYPFTAASKVLVADLDDLEAEVCYVVGFQQPNGVSVYIWRGARSPLEVQEVLNAFVERMLEAPKDAAGVEAVQQALTHQQWTTCSLYLPLGDDGDEGGSAGAHGAVLPNVRVLFVEQGEEPEEFVTLL</sequence>
<feature type="compositionally biased region" description="Polar residues" evidence="1">
    <location>
        <begin position="357"/>
        <end position="367"/>
    </location>
</feature>
<dbReference type="EMBL" id="LJSK01000126">
    <property type="protein sequence ID" value="KPI86540.1"/>
    <property type="molecule type" value="Genomic_DNA"/>
</dbReference>
<dbReference type="OrthoDB" id="165342at2759"/>
<feature type="domain" description="Tyrosine-protein phosphatase" evidence="2">
    <location>
        <begin position="974"/>
        <end position="1119"/>
    </location>
</feature>
<gene>
    <name evidence="4" type="ORF">ABL78_4405</name>
</gene>
<organism evidence="4 5">
    <name type="scientific">Leptomonas seymouri</name>
    <dbReference type="NCBI Taxonomy" id="5684"/>
    <lineage>
        <taxon>Eukaryota</taxon>
        <taxon>Discoba</taxon>
        <taxon>Euglenozoa</taxon>
        <taxon>Kinetoplastea</taxon>
        <taxon>Metakinetoplastina</taxon>
        <taxon>Trypanosomatida</taxon>
        <taxon>Trypanosomatidae</taxon>
        <taxon>Leishmaniinae</taxon>
        <taxon>Leptomonas</taxon>
    </lineage>
</organism>
<dbReference type="VEuPathDB" id="TriTrypDB:Lsey_0126_0160"/>
<evidence type="ECO:0000313" key="5">
    <source>
        <dbReference type="Proteomes" id="UP000038009"/>
    </source>
</evidence>
<name>A0A0N1IKA4_LEPSE</name>
<feature type="compositionally biased region" description="Gly residues" evidence="1">
    <location>
        <begin position="297"/>
        <end position="306"/>
    </location>
</feature>
<dbReference type="InterPro" id="IPR000387">
    <property type="entry name" value="Tyr_Pase_dom"/>
</dbReference>
<feature type="region of interest" description="Disordered" evidence="1">
    <location>
        <begin position="578"/>
        <end position="606"/>
    </location>
</feature>
<protein>
    <recommendedName>
        <fullName evidence="6">Dual specificity protein phosphatase</fullName>
    </recommendedName>
</protein>
<dbReference type="InterPro" id="IPR000340">
    <property type="entry name" value="Dual-sp_phosphatase_cat-dom"/>
</dbReference>
<keyword evidence="5" id="KW-1185">Reference proteome</keyword>
<dbReference type="PANTHER" id="PTHR46381">
    <property type="entry name" value="MKPA PROTEIN"/>
    <property type="match status" value="1"/>
</dbReference>
<dbReference type="Proteomes" id="UP000038009">
    <property type="component" value="Unassembled WGS sequence"/>
</dbReference>
<feature type="region of interest" description="Disordered" evidence="1">
    <location>
        <begin position="468"/>
        <end position="529"/>
    </location>
</feature>
<feature type="region of interest" description="Disordered" evidence="1">
    <location>
        <begin position="1461"/>
        <end position="1480"/>
    </location>
</feature>
<evidence type="ECO:0000259" key="3">
    <source>
        <dbReference type="PROSITE" id="PS50056"/>
    </source>
</evidence>
<feature type="region of interest" description="Disordered" evidence="1">
    <location>
        <begin position="274"/>
        <end position="307"/>
    </location>
</feature>
<evidence type="ECO:0000256" key="1">
    <source>
        <dbReference type="SAM" id="MobiDB-lite"/>
    </source>
</evidence>
<dbReference type="SMART" id="SM00195">
    <property type="entry name" value="DSPc"/>
    <property type="match status" value="1"/>
</dbReference>
<dbReference type="OMA" id="FAYAYPF"/>